<dbReference type="InterPro" id="IPR008949">
    <property type="entry name" value="Isoprenoid_synthase_dom_sf"/>
</dbReference>
<accession>A0A6J6CIL7</accession>
<dbReference type="GO" id="GO:0008299">
    <property type="term" value="P:isoprenoid biosynthetic process"/>
    <property type="evidence" value="ECO:0007669"/>
    <property type="project" value="InterPro"/>
</dbReference>
<dbReference type="Gene3D" id="1.10.600.10">
    <property type="entry name" value="Farnesyl Diphosphate Synthase"/>
    <property type="match status" value="1"/>
</dbReference>
<keyword evidence="5" id="KW-0460">Magnesium</keyword>
<dbReference type="InterPro" id="IPR000092">
    <property type="entry name" value="Polyprenyl_synt"/>
</dbReference>
<name>A0A6J6CIL7_9ZZZZ</name>
<comment type="cofactor">
    <cofactor evidence="1">
        <name>Mg(2+)</name>
        <dbReference type="ChEBI" id="CHEBI:18420"/>
    </cofactor>
</comment>
<dbReference type="PANTHER" id="PTHR12001">
    <property type="entry name" value="GERANYLGERANYL PYROPHOSPHATE SYNTHASE"/>
    <property type="match status" value="1"/>
</dbReference>
<dbReference type="AlphaFoldDB" id="A0A6J6CIL7"/>
<dbReference type="Pfam" id="PF00348">
    <property type="entry name" value="polyprenyl_synt"/>
    <property type="match status" value="1"/>
</dbReference>
<dbReference type="EMBL" id="CAEZTB010000005">
    <property type="protein sequence ID" value="CAB4549648.1"/>
    <property type="molecule type" value="Genomic_DNA"/>
</dbReference>
<dbReference type="SFLD" id="SFLDS00005">
    <property type="entry name" value="Isoprenoid_Synthase_Type_I"/>
    <property type="match status" value="1"/>
</dbReference>
<evidence type="ECO:0000256" key="5">
    <source>
        <dbReference type="ARBA" id="ARBA00022842"/>
    </source>
</evidence>
<proteinExistence type="inferred from homology"/>
<dbReference type="PROSITE" id="PS00723">
    <property type="entry name" value="POLYPRENYL_SYNTHASE_1"/>
    <property type="match status" value="1"/>
</dbReference>
<dbReference type="CDD" id="cd00685">
    <property type="entry name" value="Trans_IPPS_HT"/>
    <property type="match status" value="1"/>
</dbReference>
<sequence length="370" mass="40413">MNESESLLKLVQEHLDEFCATQLREFGAISEDLAPLVNYTQALLQGGKRFRALFCYWSWVGHLGTAPIQSSEQRARSAEAMVGIAASLEMFQGAALVHDDLLDQSDLRRGQPAVHKRFETLHKNSQWAGSPERFGVAGSVLVGDLMLGWSSEIFGNALLNAPSNEVSAACRDEFSRMRVEVMAGQYLDVVEENAAITRPVEDAVGRANNVILYKSAKYSIEAPLLIGAAFAGATPDQLRQLSEFGVPLGMAFQLRDDVLGVFGDSAVTGKPAGDDLREGKRTVLIGYTRASLTTSVGKLFDEMLSSRELTDEQVAFLQQTIIGSKALEKVERIITELADQAMAALERIDMDGQAKAQLKSMAQRVINRQA</sequence>
<dbReference type="PROSITE" id="PS00444">
    <property type="entry name" value="POLYPRENYL_SYNTHASE_2"/>
    <property type="match status" value="1"/>
</dbReference>
<reference evidence="6" key="1">
    <citation type="submission" date="2020-05" db="EMBL/GenBank/DDBJ databases">
        <authorList>
            <person name="Chiriac C."/>
            <person name="Salcher M."/>
            <person name="Ghai R."/>
            <person name="Kavagutti S V."/>
        </authorList>
    </citation>
    <scope>NUCLEOTIDE SEQUENCE</scope>
</reference>
<keyword evidence="3" id="KW-0808">Transferase</keyword>
<dbReference type="PANTHER" id="PTHR12001:SF85">
    <property type="entry name" value="SHORT CHAIN ISOPRENYL DIPHOSPHATE SYNTHASE"/>
    <property type="match status" value="1"/>
</dbReference>
<organism evidence="6">
    <name type="scientific">freshwater metagenome</name>
    <dbReference type="NCBI Taxonomy" id="449393"/>
    <lineage>
        <taxon>unclassified sequences</taxon>
        <taxon>metagenomes</taxon>
        <taxon>ecological metagenomes</taxon>
    </lineage>
</organism>
<evidence type="ECO:0000256" key="3">
    <source>
        <dbReference type="ARBA" id="ARBA00022679"/>
    </source>
</evidence>
<keyword evidence="4" id="KW-0479">Metal-binding</keyword>
<protein>
    <submittedName>
        <fullName evidence="6">Unannotated protein</fullName>
    </submittedName>
</protein>
<comment type="similarity">
    <text evidence="2">Belongs to the FPP/GGPP synthase family.</text>
</comment>
<evidence type="ECO:0000256" key="4">
    <source>
        <dbReference type="ARBA" id="ARBA00022723"/>
    </source>
</evidence>
<dbReference type="SUPFAM" id="SSF48576">
    <property type="entry name" value="Terpenoid synthases"/>
    <property type="match status" value="1"/>
</dbReference>
<dbReference type="GO" id="GO:0046872">
    <property type="term" value="F:metal ion binding"/>
    <property type="evidence" value="ECO:0007669"/>
    <property type="project" value="UniProtKB-KW"/>
</dbReference>
<evidence type="ECO:0000256" key="2">
    <source>
        <dbReference type="ARBA" id="ARBA00006706"/>
    </source>
</evidence>
<dbReference type="InterPro" id="IPR033749">
    <property type="entry name" value="Polyprenyl_synt_CS"/>
</dbReference>
<dbReference type="SFLD" id="SFLDG01017">
    <property type="entry name" value="Polyprenyl_Transferase_Like"/>
    <property type="match status" value="1"/>
</dbReference>
<evidence type="ECO:0000313" key="6">
    <source>
        <dbReference type="EMBL" id="CAB4549648.1"/>
    </source>
</evidence>
<evidence type="ECO:0000256" key="1">
    <source>
        <dbReference type="ARBA" id="ARBA00001946"/>
    </source>
</evidence>
<gene>
    <name evidence="6" type="ORF">UFOPK1581_00073</name>
</gene>
<dbReference type="GO" id="GO:0004659">
    <property type="term" value="F:prenyltransferase activity"/>
    <property type="evidence" value="ECO:0007669"/>
    <property type="project" value="InterPro"/>
</dbReference>